<accession>X6NNX6</accession>
<evidence type="ECO:0000256" key="2">
    <source>
        <dbReference type="SAM" id="Phobius"/>
    </source>
</evidence>
<evidence type="ECO:0000313" key="5">
    <source>
        <dbReference type="Proteomes" id="UP000023152"/>
    </source>
</evidence>
<dbReference type="Proteomes" id="UP000023152">
    <property type="component" value="Unassembled WGS sequence"/>
</dbReference>
<keyword evidence="2" id="KW-0812">Transmembrane</keyword>
<keyword evidence="5" id="KW-1185">Reference proteome</keyword>
<feature type="transmembrane region" description="Helical" evidence="2">
    <location>
        <begin position="123"/>
        <end position="143"/>
    </location>
</feature>
<reference evidence="4 5" key="1">
    <citation type="journal article" date="2013" name="Curr. Biol.">
        <title>The Genome of the Foraminiferan Reticulomyxa filosa.</title>
        <authorList>
            <person name="Glockner G."/>
            <person name="Hulsmann N."/>
            <person name="Schleicher M."/>
            <person name="Noegel A.A."/>
            <person name="Eichinger L."/>
            <person name="Gallinger C."/>
            <person name="Pawlowski J."/>
            <person name="Sierra R."/>
            <person name="Euteneuer U."/>
            <person name="Pillet L."/>
            <person name="Moustafa A."/>
            <person name="Platzer M."/>
            <person name="Groth M."/>
            <person name="Szafranski K."/>
            <person name="Schliwa M."/>
        </authorList>
    </citation>
    <scope>NUCLEOTIDE SEQUENCE [LARGE SCALE GENOMIC DNA]</scope>
</reference>
<proteinExistence type="predicted"/>
<keyword evidence="2" id="KW-0472">Membrane</keyword>
<feature type="transmembrane region" description="Helical" evidence="2">
    <location>
        <begin position="155"/>
        <end position="176"/>
    </location>
</feature>
<feature type="region of interest" description="Disordered" evidence="1">
    <location>
        <begin position="71"/>
        <end position="118"/>
    </location>
</feature>
<comment type="caution">
    <text evidence="4">The sequence shown here is derived from an EMBL/GenBank/DDBJ whole genome shotgun (WGS) entry which is preliminary data.</text>
</comment>
<organism evidence="4 5">
    <name type="scientific">Reticulomyxa filosa</name>
    <dbReference type="NCBI Taxonomy" id="46433"/>
    <lineage>
        <taxon>Eukaryota</taxon>
        <taxon>Sar</taxon>
        <taxon>Rhizaria</taxon>
        <taxon>Retaria</taxon>
        <taxon>Foraminifera</taxon>
        <taxon>Monothalamids</taxon>
        <taxon>Reticulomyxidae</taxon>
        <taxon>Reticulomyxa</taxon>
    </lineage>
</organism>
<feature type="domain" description="TMEM62 C-terminal" evidence="3">
    <location>
        <begin position="89"/>
        <end position="155"/>
    </location>
</feature>
<dbReference type="InterPro" id="IPR056230">
    <property type="entry name" value="TMEM62_C"/>
</dbReference>
<evidence type="ECO:0000259" key="3">
    <source>
        <dbReference type="Pfam" id="PF24394"/>
    </source>
</evidence>
<protein>
    <recommendedName>
        <fullName evidence="3">TMEM62 C-terminal domain-containing protein</fullName>
    </recommendedName>
</protein>
<gene>
    <name evidence="4" type="ORF">RFI_09405</name>
</gene>
<keyword evidence="2" id="KW-1133">Transmembrane helix</keyword>
<evidence type="ECO:0000313" key="4">
    <source>
        <dbReference type="EMBL" id="ETO27726.1"/>
    </source>
</evidence>
<dbReference type="EMBL" id="ASPP01007078">
    <property type="protein sequence ID" value="ETO27726.1"/>
    <property type="molecule type" value="Genomic_DNA"/>
</dbReference>
<sequence>MILYFAFENLYDLFSTVSQIYKSATAGEKNRHNCEKLKQRCTQYKSENNKPQFPLMSLICLNGLLHKKGNDRWQQKKKNTHTQCVGIEDSKQKKEPKEGEGIEKEKEKEKKEKRKKAKETQAWKKKTIGLICLCIMIVDWTLMSKLGGSYDNPLFVRYVVNSCYSMLLIPFCVITYSRKDEPNFKTCYGTFNLKTNCSDEII</sequence>
<feature type="compositionally biased region" description="Basic and acidic residues" evidence="1">
    <location>
        <begin position="88"/>
        <end position="110"/>
    </location>
</feature>
<dbReference type="Pfam" id="PF24394">
    <property type="entry name" value="TMEM62_C"/>
    <property type="match status" value="1"/>
</dbReference>
<evidence type="ECO:0000256" key="1">
    <source>
        <dbReference type="SAM" id="MobiDB-lite"/>
    </source>
</evidence>
<name>X6NNX6_RETFI</name>
<dbReference type="AlphaFoldDB" id="X6NNX6"/>